<comment type="caution">
    <text evidence="10">The sequence shown here is derived from an EMBL/GenBank/DDBJ whole genome shotgun (WGS) entry which is preliminary data.</text>
</comment>
<keyword evidence="1 6" id="KW-0597">Phosphoprotein</keyword>
<evidence type="ECO:0000256" key="5">
    <source>
        <dbReference type="ARBA" id="ARBA00023163"/>
    </source>
</evidence>
<evidence type="ECO:0000256" key="3">
    <source>
        <dbReference type="ARBA" id="ARBA00023015"/>
    </source>
</evidence>
<reference evidence="10 11" key="1">
    <citation type="submission" date="2018-01" db="EMBL/GenBank/DDBJ databases">
        <title>Metagenomic assembled genomes from two thermal pools in the Uzon Caldera, Kamchatka, Russia.</title>
        <authorList>
            <person name="Wilkins L."/>
            <person name="Ettinger C."/>
        </authorList>
    </citation>
    <scope>NUCLEOTIDE SEQUENCE [LARGE SCALE GENOMIC DNA]</scope>
    <source>
        <strain evidence="10">ARK-10</strain>
    </source>
</reference>
<dbReference type="InterPro" id="IPR039420">
    <property type="entry name" value="WalR-like"/>
</dbReference>
<dbReference type="Proteomes" id="UP000236910">
    <property type="component" value="Unassembled WGS sequence"/>
</dbReference>
<evidence type="ECO:0000256" key="2">
    <source>
        <dbReference type="ARBA" id="ARBA00023012"/>
    </source>
</evidence>
<dbReference type="PANTHER" id="PTHR48111:SF22">
    <property type="entry name" value="REGULATOR OF RPOS"/>
    <property type="match status" value="1"/>
</dbReference>
<evidence type="ECO:0000256" key="6">
    <source>
        <dbReference type="PROSITE-ProRule" id="PRU00169"/>
    </source>
</evidence>
<keyword evidence="2" id="KW-0902">Two-component regulatory system</keyword>
<protein>
    <submittedName>
        <fullName evidence="10">DNA-binding response regulator</fullName>
    </submittedName>
</protein>
<dbReference type="EMBL" id="PNIX01000003">
    <property type="protein sequence ID" value="PMP84438.1"/>
    <property type="molecule type" value="Genomic_DNA"/>
</dbReference>
<feature type="domain" description="OmpR/PhoB-type" evidence="9">
    <location>
        <begin position="125"/>
        <end position="222"/>
    </location>
</feature>
<evidence type="ECO:0000313" key="10">
    <source>
        <dbReference type="EMBL" id="PMP84438.1"/>
    </source>
</evidence>
<dbReference type="CDD" id="cd00383">
    <property type="entry name" value="trans_reg_C"/>
    <property type="match status" value="1"/>
</dbReference>
<dbReference type="InterPro" id="IPR011006">
    <property type="entry name" value="CheY-like_superfamily"/>
</dbReference>
<dbReference type="GO" id="GO:0032993">
    <property type="term" value="C:protein-DNA complex"/>
    <property type="evidence" value="ECO:0007669"/>
    <property type="project" value="TreeGrafter"/>
</dbReference>
<gene>
    <name evidence="10" type="ORF">C0175_00040</name>
</gene>
<dbReference type="InterPro" id="IPR001867">
    <property type="entry name" value="OmpR/PhoB-type_DNA-bd"/>
</dbReference>
<sequence>MRILLVEDEKPLANAIKEGLIENNFVVDVAYDGESALSKIEIEEAYDLVILDIMLPKLDGINLLKKIRENKYKMPVLMLTARGEIETKVKTFGIGADDYLTKPFDFRELLARVHALLRRTKEIKTGNIKIEDLEIDTEKMIVTRGGKKIDLTRKEYQILVYLCLNRGRIVEKKELENHLWDENSTPWSDTLRTHIKNIRRKVDSGFEKKLIKTIPGVGYEIE</sequence>
<keyword evidence="4 7" id="KW-0238">DNA-binding</keyword>
<proteinExistence type="predicted"/>
<dbReference type="Gene3D" id="6.10.250.690">
    <property type="match status" value="1"/>
</dbReference>
<dbReference type="Gene3D" id="3.40.50.2300">
    <property type="match status" value="1"/>
</dbReference>
<feature type="domain" description="Response regulatory" evidence="8">
    <location>
        <begin position="2"/>
        <end position="117"/>
    </location>
</feature>
<keyword evidence="3" id="KW-0805">Transcription regulation</keyword>
<dbReference type="GO" id="GO:0005829">
    <property type="term" value="C:cytosol"/>
    <property type="evidence" value="ECO:0007669"/>
    <property type="project" value="TreeGrafter"/>
</dbReference>
<dbReference type="SMART" id="SM00862">
    <property type="entry name" value="Trans_reg_C"/>
    <property type="match status" value="1"/>
</dbReference>
<dbReference type="GO" id="GO:0000976">
    <property type="term" value="F:transcription cis-regulatory region binding"/>
    <property type="evidence" value="ECO:0007669"/>
    <property type="project" value="TreeGrafter"/>
</dbReference>
<organism evidence="10 11">
    <name type="scientific">Caldisericum exile</name>
    <dbReference type="NCBI Taxonomy" id="693075"/>
    <lineage>
        <taxon>Bacteria</taxon>
        <taxon>Pseudomonadati</taxon>
        <taxon>Caldisericota/Cryosericota group</taxon>
        <taxon>Caldisericota</taxon>
        <taxon>Caldisericia</taxon>
        <taxon>Caldisericales</taxon>
        <taxon>Caldisericaceae</taxon>
        <taxon>Caldisericum</taxon>
    </lineage>
</organism>
<feature type="modified residue" description="4-aspartylphosphate" evidence="6">
    <location>
        <position position="52"/>
    </location>
</feature>
<dbReference type="Pfam" id="PF00486">
    <property type="entry name" value="Trans_reg_C"/>
    <property type="match status" value="1"/>
</dbReference>
<evidence type="ECO:0000256" key="4">
    <source>
        <dbReference type="ARBA" id="ARBA00023125"/>
    </source>
</evidence>
<evidence type="ECO:0000259" key="9">
    <source>
        <dbReference type="PROSITE" id="PS51755"/>
    </source>
</evidence>
<dbReference type="PANTHER" id="PTHR48111">
    <property type="entry name" value="REGULATOR OF RPOS"/>
    <property type="match status" value="1"/>
</dbReference>
<evidence type="ECO:0000256" key="7">
    <source>
        <dbReference type="PROSITE-ProRule" id="PRU01091"/>
    </source>
</evidence>
<dbReference type="InterPro" id="IPR001789">
    <property type="entry name" value="Sig_transdc_resp-reg_receiver"/>
</dbReference>
<dbReference type="FunFam" id="3.40.50.2300:FF:000002">
    <property type="entry name" value="DNA-binding response regulator PhoP"/>
    <property type="match status" value="1"/>
</dbReference>
<dbReference type="GO" id="GO:0000156">
    <property type="term" value="F:phosphorelay response regulator activity"/>
    <property type="evidence" value="ECO:0007669"/>
    <property type="project" value="TreeGrafter"/>
</dbReference>
<dbReference type="RefSeq" id="WP_416085160.1">
    <property type="nucleotide sequence ID" value="NZ_JBNARP010000027.1"/>
</dbReference>
<accession>A0A2J6XA53</accession>
<dbReference type="PROSITE" id="PS50110">
    <property type="entry name" value="RESPONSE_REGULATORY"/>
    <property type="match status" value="1"/>
</dbReference>
<evidence type="ECO:0000259" key="8">
    <source>
        <dbReference type="PROSITE" id="PS50110"/>
    </source>
</evidence>
<dbReference type="SUPFAM" id="SSF52172">
    <property type="entry name" value="CheY-like"/>
    <property type="match status" value="1"/>
</dbReference>
<name>A0A2J6XA53_9BACT</name>
<dbReference type="InterPro" id="IPR036388">
    <property type="entry name" value="WH-like_DNA-bd_sf"/>
</dbReference>
<dbReference type="PROSITE" id="PS51755">
    <property type="entry name" value="OMPR_PHOB"/>
    <property type="match status" value="1"/>
</dbReference>
<evidence type="ECO:0000256" key="1">
    <source>
        <dbReference type="ARBA" id="ARBA00022553"/>
    </source>
</evidence>
<dbReference type="SMART" id="SM00448">
    <property type="entry name" value="REC"/>
    <property type="match status" value="1"/>
</dbReference>
<dbReference type="AlphaFoldDB" id="A0A2J6XA53"/>
<dbReference type="GO" id="GO:0006355">
    <property type="term" value="P:regulation of DNA-templated transcription"/>
    <property type="evidence" value="ECO:0007669"/>
    <property type="project" value="InterPro"/>
</dbReference>
<dbReference type="Pfam" id="PF00072">
    <property type="entry name" value="Response_reg"/>
    <property type="match status" value="1"/>
</dbReference>
<keyword evidence="5" id="KW-0804">Transcription</keyword>
<feature type="DNA-binding region" description="OmpR/PhoB-type" evidence="7">
    <location>
        <begin position="125"/>
        <end position="222"/>
    </location>
</feature>
<evidence type="ECO:0000313" key="11">
    <source>
        <dbReference type="Proteomes" id="UP000236910"/>
    </source>
</evidence>
<dbReference type="Gene3D" id="1.10.10.10">
    <property type="entry name" value="Winged helix-like DNA-binding domain superfamily/Winged helix DNA-binding domain"/>
    <property type="match status" value="1"/>
</dbReference>